<dbReference type="InterPro" id="IPR034291">
    <property type="entry name" value="TMP_synthase"/>
</dbReference>
<dbReference type="HAMAP" id="MF_00097">
    <property type="entry name" value="TMP_synthase"/>
    <property type="match status" value="1"/>
</dbReference>
<comment type="cofactor">
    <cofactor evidence="10">
        <name>Mg(2+)</name>
        <dbReference type="ChEBI" id="CHEBI:18420"/>
    </cofactor>
    <text evidence="10">Binds 1 Mg(2+) ion per subunit.</text>
</comment>
<keyword evidence="5 10" id="KW-0460">Magnesium</keyword>
<comment type="pathway">
    <text evidence="2 10 12">Cofactor biosynthesis; thiamine diphosphate biosynthesis; thiamine phosphate from 4-amino-2-methyl-5-diphosphomethylpyrimidine and 4-methyl-5-(2-phosphoethyl)-thiazole: step 1/1.</text>
</comment>
<comment type="similarity">
    <text evidence="10 11">Belongs to the thiamine-phosphate synthase family.</text>
</comment>
<feature type="binding site" evidence="10">
    <location>
        <begin position="134"/>
        <end position="136"/>
    </location>
    <ligand>
        <name>2-[(2R,5Z)-2-carboxy-4-methylthiazol-5(2H)-ylidene]ethyl phosphate</name>
        <dbReference type="ChEBI" id="CHEBI:62899"/>
    </ligand>
</feature>
<keyword evidence="6 10" id="KW-0784">Thiamine biosynthesis</keyword>
<dbReference type="NCBIfam" id="TIGR00693">
    <property type="entry name" value="thiE"/>
    <property type="match status" value="1"/>
</dbReference>
<protein>
    <recommendedName>
        <fullName evidence="10">Thiamine-phosphate synthase</fullName>
        <shortName evidence="10">TP synthase</shortName>
        <shortName evidence="10">TPS</shortName>
        <ecNumber evidence="10">2.5.1.3</ecNumber>
    </recommendedName>
    <alternativeName>
        <fullName evidence="10">Thiamine-phosphate pyrophosphorylase</fullName>
        <shortName evidence="10">TMP pyrophosphorylase</shortName>
        <shortName evidence="10">TMP-PPase</shortName>
    </alternativeName>
</protein>
<feature type="binding site" evidence="10">
    <location>
        <position position="69"/>
    </location>
    <ligand>
        <name>4-amino-2-methyl-5-(diphosphooxymethyl)pyrimidine</name>
        <dbReference type="ChEBI" id="CHEBI:57841"/>
    </ligand>
</feature>
<feature type="binding site" evidence="10">
    <location>
        <position position="70"/>
    </location>
    <ligand>
        <name>Mg(2+)</name>
        <dbReference type="ChEBI" id="CHEBI:18420"/>
    </ligand>
</feature>
<evidence type="ECO:0000256" key="10">
    <source>
        <dbReference type="HAMAP-Rule" id="MF_00097"/>
    </source>
</evidence>
<dbReference type="AlphaFoldDB" id="A0A7Y3TWK2"/>
<evidence type="ECO:0000256" key="9">
    <source>
        <dbReference type="ARBA" id="ARBA00047883"/>
    </source>
</evidence>
<gene>
    <name evidence="10 14" type="primary">thiE</name>
    <name evidence="14" type="ORF">HLB35_04785</name>
</gene>
<comment type="function">
    <text evidence="1 10">Condenses 4-methyl-5-(beta-hydroxyethyl)thiazole monophosphate (THZ-P) and 2-methyl-4-amino-5-hydroxymethyl pyrimidine pyrophosphate (HMP-PP) to form thiamine monophosphate (TMP).</text>
</comment>
<keyword evidence="3 10" id="KW-0808">Transferase</keyword>
<evidence type="ECO:0000256" key="2">
    <source>
        <dbReference type="ARBA" id="ARBA00005165"/>
    </source>
</evidence>
<accession>A0A7Y3TWK2</accession>
<dbReference type="Pfam" id="PF02581">
    <property type="entry name" value="TMP-TENI"/>
    <property type="match status" value="1"/>
</dbReference>
<dbReference type="Gene3D" id="3.20.20.70">
    <property type="entry name" value="Aldolase class I"/>
    <property type="match status" value="1"/>
</dbReference>
<dbReference type="CDD" id="cd00564">
    <property type="entry name" value="TMP_TenI"/>
    <property type="match status" value="1"/>
</dbReference>
<evidence type="ECO:0000313" key="15">
    <source>
        <dbReference type="Proteomes" id="UP000588806"/>
    </source>
</evidence>
<feature type="binding site" evidence="10">
    <location>
        <position position="89"/>
    </location>
    <ligand>
        <name>Mg(2+)</name>
        <dbReference type="ChEBI" id="CHEBI:18420"/>
    </ligand>
</feature>
<proteinExistence type="inferred from homology"/>
<dbReference type="Proteomes" id="UP000588806">
    <property type="component" value="Unassembled WGS sequence"/>
</dbReference>
<comment type="catalytic activity">
    <reaction evidence="7 10 11">
        <text>4-methyl-5-(2-phosphooxyethyl)-thiazole + 4-amino-2-methyl-5-(diphosphooxymethyl)pyrimidine + H(+) = thiamine phosphate + diphosphate</text>
        <dbReference type="Rhea" id="RHEA:22328"/>
        <dbReference type="ChEBI" id="CHEBI:15378"/>
        <dbReference type="ChEBI" id="CHEBI:33019"/>
        <dbReference type="ChEBI" id="CHEBI:37575"/>
        <dbReference type="ChEBI" id="CHEBI:57841"/>
        <dbReference type="ChEBI" id="CHEBI:58296"/>
        <dbReference type="EC" id="2.5.1.3"/>
    </reaction>
</comment>
<dbReference type="FunFam" id="3.20.20.70:FF:000096">
    <property type="entry name" value="Thiamine-phosphate synthase"/>
    <property type="match status" value="1"/>
</dbReference>
<dbReference type="UniPathway" id="UPA00060">
    <property type="reaction ID" value="UER00141"/>
</dbReference>
<dbReference type="InterPro" id="IPR013785">
    <property type="entry name" value="Aldolase_TIM"/>
</dbReference>
<dbReference type="PANTHER" id="PTHR20857">
    <property type="entry name" value="THIAMINE-PHOSPHATE PYROPHOSPHORYLASE"/>
    <property type="match status" value="1"/>
</dbReference>
<evidence type="ECO:0000256" key="3">
    <source>
        <dbReference type="ARBA" id="ARBA00022679"/>
    </source>
</evidence>
<feature type="binding site" evidence="10">
    <location>
        <position position="108"/>
    </location>
    <ligand>
        <name>4-amino-2-methyl-5-(diphosphooxymethyl)pyrimidine</name>
        <dbReference type="ChEBI" id="CHEBI:57841"/>
    </ligand>
</feature>
<feature type="binding site" evidence="10">
    <location>
        <begin position="185"/>
        <end position="186"/>
    </location>
    <ligand>
        <name>2-[(2R,5Z)-2-carboxy-4-methylthiazol-5(2H)-ylidene]ethyl phosphate</name>
        <dbReference type="ChEBI" id="CHEBI:62899"/>
    </ligand>
</feature>
<dbReference type="GO" id="GO:0004789">
    <property type="term" value="F:thiamine-phosphate diphosphorylase activity"/>
    <property type="evidence" value="ECO:0007669"/>
    <property type="project" value="UniProtKB-UniRule"/>
</dbReference>
<comment type="catalytic activity">
    <reaction evidence="9 10 11">
        <text>2-[(2R,5Z)-2-carboxy-4-methylthiazol-5(2H)-ylidene]ethyl phosphate + 4-amino-2-methyl-5-(diphosphooxymethyl)pyrimidine + 2 H(+) = thiamine phosphate + CO2 + diphosphate</text>
        <dbReference type="Rhea" id="RHEA:47844"/>
        <dbReference type="ChEBI" id="CHEBI:15378"/>
        <dbReference type="ChEBI" id="CHEBI:16526"/>
        <dbReference type="ChEBI" id="CHEBI:33019"/>
        <dbReference type="ChEBI" id="CHEBI:37575"/>
        <dbReference type="ChEBI" id="CHEBI:57841"/>
        <dbReference type="ChEBI" id="CHEBI:62899"/>
        <dbReference type="EC" id="2.5.1.3"/>
    </reaction>
</comment>
<keyword evidence="4 10" id="KW-0479">Metal-binding</keyword>
<reference evidence="14 15" key="2">
    <citation type="submission" date="2020-06" db="EMBL/GenBank/DDBJ databases">
        <title>Halomonas songnenensis sp. nov., a moderately halophilic bacterium isolated from saline and alkaline soils.</title>
        <authorList>
            <person name="Jiang J."/>
            <person name="Pan Y."/>
        </authorList>
    </citation>
    <scope>NUCLEOTIDE SEQUENCE [LARGE SCALE GENOMIC DNA]</scope>
    <source>
        <strain evidence="14 15">TBZ9</strain>
    </source>
</reference>
<dbReference type="SUPFAM" id="SSF51391">
    <property type="entry name" value="Thiamin phosphate synthase"/>
    <property type="match status" value="1"/>
</dbReference>
<organism evidence="14 15">
    <name type="scientific">Vreelandella azerica</name>
    <dbReference type="NCBI Taxonomy" id="2732867"/>
    <lineage>
        <taxon>Bacteria</taxon>
        <taxon>Pseudomonadati</taxon>
        <taxon>Pseudomonadota</taxon>
        <taxon>Gammaproteobacteria</taxon>
        <taxon>Oceanospirillales</taxon>
        <taxon>Halomonadaceae</taxon>
        <taxon>Vreelandella</taxon>
    </lineage>
</organism>
<evidence type="ECO:0000256" key="8">
    <source>
        <dbReference type="ARBA" id="ARBA00047851"/>
    </source>
</evidence>
<dbReference type="RefSeq" id="WP_171701713.1">
    <property type="nucleotide sequence ID" value="NZ_JABFHI010000002.1"/>
</dbReference>
<dbReference type="GO" id="GO:0009229">
    <property type="term" value="P:thiamine diphosphate biosynthetic process"/>
    <property type="evidence" value="ECO:0007669"/>
    <property type="project" value="UniProtKB-UniRule"/>
</dbReference>
<name>A0A7Y3TWK2_9GAMM</name>
<dbReference type="PANTHER" id="PTHR20857:SF15">
    <property type="entry name" value="THIAMINE-PHOSPHATE SYNTHASE"/>
    <property type="match status" value="1"/>
</dbReference>
<dbReference type="InterPro" id="IPR022998">
    <property type="entry name" value="ThiamineP_synth_TenI"/>
</dbReference>
<evidence type="ECO:0000256" key="4">
    <source>
        <dbReference type="ARBA" id="ARBA00022723"/>
    </source>
</evidence>
<comment type="catalytic activity">
    <reaction evidence="8 10 11">
        <text>2-(2-carboxy-4-methylthiazol-5-yl)ethyl phosphate + 4-amino-2-methyl-5-(diphosphooxymethyl)pyrimidine + 2 H(+) = thiamine phosphate + CO2 + diphosphate</text>
        <dbReference type="Rhea" id="RHEA:47848"/>
        <dbReference type="ChEBI" id="CHEBI:15378"/>
        <dbReference type="ChEBI" id="CHEBI:16526"/>
        <dbReference type="ChEBI" id="CHEBI:33019"/>
        <dbReference type="ChEBI" id="CHEBI:37575"/>
        <dbReference type="ChEBI" id="CHEBI:57841"/>
        <dbReference type="ChEBI" id="CHEBI:62890"/>
        <dbReference type="EC" id="2.5.1.3"/>
    </reaction>
</comment>
<dbReference type="GO" id="GO:0000287">
    <property type="term" value="F:magnesium ion binding"/>
    <property type="evidence" value="ECO:0007669"/>
    <property type="project" value="UniProtKB-UniRule"/>
</dbReference>
<keyword evidence="15" id="KW-1185">Reference proteome</keyword>
<dbReference type="InterPro" id="IPR036206">
    <property type="entry name" value="ThiamineP_synth_sf"/>
</dbReference>
<dbReference type="GO" id="GO:0005737">
    <property type="term" value="C:cytoplasm"/>
    <property type="evidence" value="ECO:0007669"/>
    <property type="project" value="TreeGrafter"/>
</dbReference>
<reference evidence="14 15" key="1">
    <citation type="submission" date="2020-05" db="EMBL/GenBank/DDBJ databases">
        <authorList>
            <person name="Ruan W."/>
            <person name="Jeon C.O."/>
            <person name="Chun B.H."/>
        </authorList>
    </citation>
    <scope>NUCLEOTIDE SEQUENCE [LARGE SCALE GENOMIC DNA]</scope>
    <source>
        <strain evidence="14 15">TBZ9</strain>
    </source>
</reference>
<feature type="binding site" evidence="10">
    <location>
        <begin position="37"/>
        <end position="41"/>
    </location>
    <ligand>
        <name>4-amino-2-methyl-5-(diphosphooxymethyl)pyrimidine</name>
        <dbReference type="ChEBI" id="CHEBI:57841"/>
    </ligand>
</feature>
<evidence type="ECO:0000256" key="6">
    <source>
        <dbReference type="ARBA" id="ARBA00022977"/>
    </source>
</evidence>
<evidence type="ECO:0000259" key="13">
    <source>
        <dbReference type="Pfam" id="PF02581"/>
    </source>
</evidence>
<feature type="binding site" evidence="10">
    <location>
        <position position="137"/>
    </location>
    <ligand>
        <name>4-amino-2-methyl-5-(diphosphooxymethyl)pyrimidine</name>
        <dbReference type="ChEBI" id="CHEBI:57841"/>
    </ligand>
</feature>
<feature type="binding site" evidence="10">
    <location>
        <position position="165"/>
    </location>
    <ligand>
        <name>2-[(2R,5Z)-2-carboxy-4-methylthiazol-5(2H)-ylidene]ethyl phosphate</name>
        <dbReference type="ChEBI" id="CHEBI:62899"/>
    </ligand>
</feature>
<evidence type="ECO:0000256" key="1">
    <source>
        <dbReference type="ARBA" id="ARBA00003814"/>
    </source>
</evidence>
<evidence type="ECO:0000256" key="5">
    <source>
        <dbReference type="ARBA" id="ARBA00022842"/>
    </source>
</evidence>
<feature type="domain" description="Thiamine phosphate synthase/TenI" evidence="13">
    <location>
        <begin position="7"/>
        <end position="188"/>
    </location>
</feature>
<comment type="caution">
    <text evidence="14">The sequence shown here is derived from an EMBL/GenBank/DDBJ whole genome shotgun (WGS) entry which is preliminary data.</text>
</comment>
<evidence type="ECO:0000256" key="11">
    <source>
        <dbReference type="RuleBase" id="RU003826"/>
    </source>
</evidence>
<dbReference type="EC" id="2.5.1.3" evidence="10"/>
<dbReference type="EMBL" id="JABFHI010000002">
    <property type="protein sequence ID" value="NOG31248.1"/>
    <property type="molecule type" value="Genomic_DNA"/>
</dbReference>
<dbReference type="GO" id="GO:0009228">
    <property type="term" value="P:thiamine biosynthetic process"/>
    <property type="evidence" value="ECO:0007669"/>
    <property type="project" value="UniProtKB-KW"/>
</dbReference>
<sequence length="208" mass="21556">MPLDLSLYLVTDAGLCAEKTLERTVEDAVAGGVSIVQLRDKQASNAAMTEQAKRLKSLLAGTGVPLIINDRLEVAIASQADGLHVGQSDATIEQARQALGEKAIIGLSVNTLMQLSQAPISLLDYFGFGPVFATPSKGDHEPPIGFEGLAALTSASRLPGVAIGGLKAAHMRDAKRSGAAGVAVISAICGQASPRESAYHLARQWADA</sequence>
<evidence type="ECO:0000313" key="14">
    <source>
        <dbReference type="EMBL" id="NOG31248.1"/>
    </source>
</evidence>
<evidence type="ECO:0000256" key="12">
    <source>
        <dbReference type="RuleBase" id="RU004253"/>
    </source>
</evidence>
<evidence type="ECO:0000256" key="7">
    <source>
        <dbReference type="ARBA" id="ARBA00047334"/>
    </source>
</evidence>